<keyword evidence="2" id="KW-1185">Reference proteome</keyword>
<dbReference type="Proteomes" id="UP001175226">
    <property type="component" value="Unassembled WGS sequence"/>
</dbReference>
<evidence type="ECO:0000313" key="2">
    <source>
        <dbReference type="Proteomes" id="UP001175226"/>
    </source>
</evidence>
<evidence type="ECO:0000313" key="1">
    <source>
        <dbReference type="EMBL" id="KAK0433005.1"/>
    </source>
</evidence>
<name>A0AA39J028_9AGAR</name>
<accession>A0AA39J028</accession>
<comment type="caution">
    <text evidence="1">The sequence shown here is derived from an EMBL/GenBank/DDBJ whole genome shotgun (WGS) entry which is preliminary data.</text>
</comment>
<reference evidence="1" key="1">
    <citation type="submission" date="2023-06" db="EMBL/GenBank/DDBJ databases">
        <authorList>
            <consortium name="Lawrence Berkeley National Laboratory"/>
            <person name="Ahrendt S."/>
            <person name="Sahu N."/>
            <person name="Indic B."/>
            <person name="Wong-Bajracharya J."/>
            <person name="Merenyi Z."/>
            <person name="Ke H.-M."/>
            <person name="Monk M."/>
            <person name="Kocsube S."/>
            <person name="Drula E."/>
            <person name="Lipzen A."/>
            <person name="Balint B."/>
            <person name="Henrissat B."/>
            <person name="Andreopoulos B."/>
            <person name="Martin F.M."/>
            <person name="Harder C.B."/>
            <person name="Rigling D."/>
            <person name="Ford K.L."/>
            <person name="Foster G.D."/>
            <person name="Pangilinan J."/>
            <person name="Papanicolaou A."/>
            <person name="Barry K."/>
            <person name="LaButti K."/>
            <person name="Viragh M."/>
            <person name="Koriabine M."/>
            <person name="Yan M."/>
            <person name="Riley R."/>
            <person name="Champramary S."/>
            <person name="Plett K.L."/>
            <person name="Tsai I.J."/>
            <person name="Slot J."/>
            <person name="Sipos G."/>
            <person name="Plett J."/>
            <person name="Nagy L.G."/>
            <person name="Grigoriev I.V."/>
        </authorList>
    </citation>
    <scope>NUCLEOTIDE SEQUENCE</scope>
    <source>
        <strain evidence="1">FPL87.14</strain>
    </source>
</reference>
<gene>
    <name evidence="1" type="ORF">EV421DRAFT_1448858</name>
</gene>
<proteinExistence type="predicted"/>
<dbReference type="AlphaFoldDB" id="A0AA39J028"/>
<organism evidence="1 2">
    <name type="scientific">Armillaria borealis</name>
    <dbReference type="NCBI Taxonomy" id="47425"/>
    <lineage>
        <taxon>Eukaryota</taxon>
        <taxon>Fungi</taxon>
        <taxon>Dikarya</taxon>
        <taxon>Basidiomycota</taxon>
        <taxon>Agaricomycotina</taxon>
        <taxon>Agaricomycetes</taxon>
        <taxon>Agaricomycetidae</taxon>
        <taxon>Agaricales</taxon>
        <taxon>Marasmiineae</taxon>
        <taxon>Physalacriaceae</taxon>
        <taxon>Armillaria</taxon>
    </lineage>
</organism>
<protein>
    <submittedName>
        <fullName evidence="1">Uncharacterized protein</fullName>
    </submittedName>
</protein>
<dbReference type="EMBL" id="JAUEPT010000086">
    <property type="protein sequence ID" value="KAK0433005.1"/>
    <property type="molecule type" value="Genomic_DNA"/>
</dbReference>
<sequence>MPFRAPLIPRTIRRLSAPPEFSEGTNVAPVHSSWSTSEHKMGTARYQTSWRASLQGLEYTCRLRRIFSNSSFRCRTRPTKPPTVILLHPAQPRSHVGRLILGPLSEDPLPTRISFQALRPCLSGPTSEPFFFATHSARNCYIYGVCTLCPF</sequence>